<proteinExistence type="predicted"/>
<comment type="caution">
    <text evidence="2">The sequence shown here is derived from an EMBL/GenBank/DDBJ whole genome shotgun (WGS) entry which is preliminary data.</text>
</comment>
<dbReference type="InterPro" id="IPR007423">
    <property type="entry name" value="Sel_put"/>
</dbReference>
<dbReference type="AlphaFoldDB" id="A0A6G4UCY3"/>
<evidence type="ECO:0000256" key="1">
    <source>
        <dbReference type="SAM" id="MobiDB-lite"/>
    </source>
</evidence>
<evidence type="ECO:0000313" key="2">
    <source>
        <dbReference type="EMBL" id="NGN69536.1"/>
    </source>
</evidence>
<dbReference type="RefSeq" id="WP_165244565.1">
    <property type="nucleotide sequence ID" value="NZ_JAAKZV010000307.1"/>
</dbReference>
<gene>
    <name evidence="2" type="ORF">G5C51_37325</name>
</gene>
<name>A0A6G4UCY3_9ACTN</name>
<dbReference type="Proteomes" id="UP000481583">
    <property type="component" value="Unassembled WGS sequence"/>
</dbReference>
<feature type="region of interest" description="Disordered" evidence="1">
    <location>
        <begin position="42"/>
        <end position="73"/>
    </location>
</feature>
<accession>A0A6G4UCY3</accession>
<reference evidence="2 3" key="1">
    <citation type="submission" date="2020-02" db="EMBL/GenBank/DDBJ databases">
        <title>Whole-genome analyses of novel actinobacteria.</title>
        <authorList>
            <person name="Sahin N."/>
        </authorList>
    </citation>
    <scope>NUCLEOTIDE SEQUENCE [LARGE SCALE GENOMIC DNA]</scope>
    <source>
        <strain evidence="2 3">A7024</strain>
    </source>
</reference>
<sequence length="73" mass="8411">MTAVLTTGVAAGRKAASRVWWYVRELTGETAYERYVEHLRKHDPAAEVPSRREFERQRTDAREADPREGNCCC</sequence>
<organism evidence="2 3">
    <name type="scientific">Streptomyces coryli</name>
    <dbReference type="NCBI Taxonomy" id="1128680"/>
    <lineage>
        <taxon>Bacteria</taxon>
        <taxon>Bacillati</taxon>
        <taxon>Actinomycetota</taxon>
        <taxon>Actinomycetes</taxon>
        <taxon>Kitasatosporales</taxon>
        <taxon>Streptomycetaceae</taxon>
        <taxon>Streptomyces</taxon>
    </lineage>
</organism>
<keyword evidence="3" id="KW-1185">Reference proteome</keyword>
<evidence type="ECO:0000313" key="3">
    <source>
        <dbReference type="Proteomes" id="UP000481583"/>
    </source>
</evidence>
<protein>
    <submittedName>
        <fullName evidence="2">YbdD/YjiX family protein</fullName>
    </submittedName>
</protein>
<dbReference type="Pfam" id="PF04328">
    <property type="entry name" value="Sel_put"/>
    <property type="match status" value="1"/>
</dbReference>
<dbReference type="EMBL" id="JAAKZV010000307">
    <property type="protein sequence ID" value="NGN69536.1"/>
    <property type="molecule type" value="Genomic_DNA"/>
</dbReference>